<gene>
    <name evidence="3" type="ORF">IE81DRAFT_316117</name>
</gene>
<organism evidence="3 4">
    <name type="scientific">Ceraceosorus guamensis</name>
    <dbReference type="NCBI Taxonomy" id="1522189"/>
    <lineage>
        <taxon>Eukaryota</taxon>
        <taxon>Fungi</taxon>
        <taxon>Dikarya</taxon>
        <taxon>Basidiomycota</taxon>
        <taxon>Ustilaginomycotina</taxon>
        <taxon>Exobasidiomycetes</taxon>
        <taxon>Ceraceosorales</taxon>
        <taxon>Ceraceosoraceae</taxon>
        <taxon>Ceraceosorus</taxon>
    </lineage>
</organism>
<feature type="compositionally biased region" description="Low complexity" evidence="2">
    <location>
        <begin position="36"/>
        <end position="52"/>
    </location>
</feature>
<dbReference type="AlphaFoldDB" id="A0A316VZA1"/>
<evidence type="ECO:0008006" key="5">
    <source>
        <dbReference type="Google" id="ProtNLM"/>
    </source>
</evidence>
<dbReference type="InterPro" id="IPR006311">
    <property type="entry name" value="TAT_signal"/>
</dbReference>
<keyword evidence="4" id="KW-1185">Reference proteome</keyword>
<accession>A0A316VZA1</accession>
<feature type="coiled-coil region" evidence="1">
    <location>
        <begin position="248"/>
        <end position="282"/>
    </location>
</feature>
<feature type="region of interest" description="Disordered" evidence="2">
    <location>
        <begin position="19"/>
        <end position="52"/>
    </location>
</feature>
<feature type="compositionally biased region" description="Low complexity" evidence="2">
    <location>
        <begin position="215"/>
        <end position="224"/>
    </location>
</feature>
<dbReference type="SUPFAM" id="SSF57667">
    <property type="entry name" value="beta-beta-alpha zinc fingers"/>
    <property type="match status" value="1"/>
</dbReference>
<dbReference type="InterPro" id="IPR036236">
    <property type="entry name" value="Znf_C2H2_sf"/>
</dbReference>
<feature type="region of interest" description="Disordered" evidence="2">
    <location>
        <begin position="284"/>
        <end position="311"/>
    </location>
</feature>
<feature type="compositionally biased region" description="Acidic residues" evidence="2">
    <location>
        <begin position="225"/>
        <end position="236"/>
    </location>
</feature>
<feature type="compositionally biased region" description="Basic and acidic residues" evidence="2">
    <location>
        <begin position="150"/>
        <end position="170"/>
    </location>
</feature>
<protein>
    <recommendedName>
        <fullName evidence="5">Coiled-coil domain-containing protein 16</fullName>
    </recommendedName>
</protein>
<dbReference type="PROSITE" id="PS51318">
    <property type="entry name" value="TAT"/>
    <property type="match status" value="1"/>
</dbReference>
<dbReference type="InParanoid" id="A0A316VZA1"/>
<feature type="region of interest" description="Disordered" evidence="2">
    <location>
        <begin position="207"/>
        <end position="247"/>
    </location>
</feature>
<dbReference type="Proteomes" id="UP000245783">
    <property type="component" value="Unassembled WGS sequence"/>
</dbReference>
<evidence type="ECO:0000256" key="2">
    <source>
        <dbReference type="SAM" id="MobiDB-lite"/>
    </source>
</evidence>
<name>A0A316VZA1_9BASI</name>
<proteinExistence type="predicted"/>
<dbReference type="RefSeq" id="XP_025367985.1">
    <property type="nucleotide sequence ID" value="XM_025512555.1"/>
</dbReference>
<feature type="region of interest" description="Disordered" evidence="2">
    <location>
        <begin position="81"/>
        <end position="173"/>
    </location>
</feature>
<dbReference type="OrthoDB" id="3357598at2759"/>
<keyword evidence="1" id="KW-0175">Coiled coil</keyword>
<dbReference type="EMBL" id="KZ819406">
    <property type="protein sequence ID" value="PWN40825.1"/>
    <property type="molecule type" value="Genomic_DNA"/>
</dbReference>
<reference evidence="3 4" key="1">
    <citation type="journal article" date="2018" name="Mol. Biol. Evol.">
        <title>Broad Genomic Sampling Reveals a Smut Pathogenic Ancestry of the Fungal Clade Ustilaginomycotina.</title>
        <authorList>
            <person name="Kijpornyongpan T."/>
            <person name="Mondo S.J."/>
            <person name="Barry K."/>
            <person name="Sandor L."/>
            <person name="Lee J."/>
            <person name="Lipzen A."/>
            <person name="Pangilinan J."/>
            <person name="LaButti K."/>
            <person name="Hainaut M."/>
            <person name="Henrissat B."/>
            <person name="Grigoriev I.V."/>
            <person name="Spatafora J.W."/>
            <person name="Aime M.C."/>
        </authorList>
    </citation>
    <scope>NUCLEOTIDE SEQUENCE [LARGE SCALE GENOMIC DNA]</scope>
    <source>
        <strain evidence="3 4">MCA 4658</strain>
    </source>
</reference>
<feature type="compositionally biased region" description="Basic and acidic residues" evidence="2">
    <location>
        <begin position="237"/>
        <end position="247"/>
    </location>
</feature>
<evidence type="ECO:0000256" key="1">
    <source>
        <dbReference type="SAM" id="Coils"/>
    </source>
</evidence>
<dbReference type="GeneID" id="37034425"/>
<feature type="compositionally biased region" description="Basic and acidic residues" evidence="2">
    <location>
        <begin position="97"/>
        <end position="119"/>
    </location>
</feature>
<evidence type="ECO:0000313" key="3">
    <source>
        <dbReference type="EMBL" id="PWN40825.1"/>
    </source>
</evidence>
<sequence length="311" mass="33519">MAPDARALLRARAAAAAASAQSSSSAAPSGSTNVHAASASEKSSASSSVSGISDPYAVYVGRNRALRCKACDASIKHEALWSSHASSKSHRGNVTRVKAELREAEEQRAANEARSELVHDAAAGIETDRKRTAEELEPESSLLGIAGRSDASESKRQRTTHSSHDEHRMEEDGEWARFQAEVLNAPSTSESGVAKYVDSTIEVAPVLRSQNGSVPSQSEQAQQPEEIEEAGAVETEDEKRERLDKEAKEEIYARMEEEQRLQDEADERVTALRARLDRLKAVRSARQKLAGESAARGKPNGSSLLSSKRGS</sequence>
<evidence type="ECO:0000313" key="4">
    <source>
        <dbReference type="Proteomes" id="UP000245783"/>
    </source>
</evidence>
<feature type="compositionally biased region" description="Polar residues" evidence="2">
    <location>
        <begin position="300"/>
        <end position="311"/>
    </location>
</feature>
<dbReference type="STRING" id="1522189.A0A316VZA1"/>